<proteinExistence type="predicted"/>
<dbReference type="PROSITE" id="PS51318">
    <property type="entry name" value="TAT"/>
    <property type="match status" value="1"/>
</dbReference>
<reference evidence="1 2" key="1">
    <citation type="submission" date="2019-02" db="EMBL/GenBank/DDBJ databases">
        <title>Deep-cultivation of Planctomycetes and their phenomic and genomic characterization uncovers novel biology.</title>
        <authorList>
            <person name="Wiegand S."/>
            <person name="Jogler M."/>
            <person name="Boedeker C."/>
            <person name="Pinto D."/>
            <person name="Vollmers J."/>
            <person name="Rivas-Marin E."/>
            <person name="Kohn T."/>
            <person name="Peeters S.H."/>
            <person name="Heuer A."/>
            <person name="Rast P."/>
            <person name="Oberbeckmann S."/>
            <person name="Bunk B."/>
            <person name="Jeske O."/>
            <person name="Meyerdierks A."/>
            <person name="Storesund J.E."/>
            <person name="Kallscheuer N."/>
            <person name="Luecker S."/>
            <person name="Lage O.M."/>
            <person name="Pohl T."/>
            <person name="Merkel B.J."/>
            <person name="Hornburger P."/>
            <person name="Mueller R.-W."/>
            <person name="Bruemmer F."/>
            <person name="Labrenz M."/>
            <person name="Spormann A.M."/>
            <person name="Op den Camp H."/>
            <person name="Overmann J."/>
            <person name="Amann R."/>
            <person name="Jetten M.S.M."/>
            <person name="Mascher T."/>
            <person name="Medema M.H."/>
            <person name="Devos D.P."/>
            <person name="Kaster A.-K."/>
            <person name="Ovreas L."/>
            <person name="Rohde M."/>
            <person name="Galperin M.Y."/>
            <person name="Jogler C."/>
        </authorList>
    </citation>
    <scope>NUCLEOTIDE SEQUENCE [LARGE SCALE GENOMIC DNA]</scope>
    <source>
        <strain evidence="1 2">ETA_A8</strain>
    </source>
</reference>
<dbReference type="InterPro" id="IPR006311">
    <property type="entry name" value="TAT_signal"/>
</dbReference>
<accession>A0A517Y844</accession>
<keyword evidence="2" id="KW-1185">Reference proteome</keyword>
<dbReference type="KEGG" id="aagg:ETAA8_14710"/>
<dbReference type="EMBL" id="CP036274">
    <property type="protein sequence ID" value="QDU26393.1"/>
    <property type="molecule type" value="Genomic_DNA"/>
</dbReference>
<dbReference type="Proteomes" id="UP000315017">
    <property type="component" value="Chromosome"/>
</dbReference>
<dbReference type="AlphaFoldDB" id="A0A517Y844"/>
<evidence type="ECO:0000313" key="2">
    <source>
        <dbReference type="Proteomes" id="UP000315017"/>
    </source>
</evidence>
<gene>
    <name evidence="1" type="ORF">ETAA8_14710</name>
</gene>
<organism evidence="1 2">
    <name type="scientific">Anatilimnocola aggregata</name>
    <dbReference type="NCBI Taxonomy" id="2528021"/>
    <lineage>
        <taxon>Bacteria</taxon>
        <taxon>Pseudomonadati</taxon>
        <taxon>Planctomycetota</taxon>
        <taxon>Planctomycetia</taxon>
        <taxon>Pirellulales</taxon>
        <taxon>Pirellulaceae</taxon>
        <taxon>Anatilimnocola</taxon>
    </lineage>
</organism>
<name>A0A517Y844_9BACT</name>
<evidence type="ECO:0000313" key="1">
    <source>
        <dbReference type="EMBL" id="QDU26393.1"/>
    </source>
</evidence>
<protein>
    <submittedName>
        <fullName evidence="1">Uncharacterized protein</fullName>
    </submittedName>
</protein>
<sequence length="291" mass="31771">MNLFASMMPALSEQSYIDALRGRRRFLQAGAAVALGAFGSSLWGADPNAADSSHQSQVEAARAMPLSKLNEESQRKVLSVLERPSIYRRLPGKTIDCDPELFVYLVRNPEVVVNIWELMGVSQMVAERTSAFTWKGNDGQGTESNIELVYGTDELHLLYGEGFYEGPLLKRKVAGRAVILLRTSYGLGADGRAQVSNKLDVFIAIDNVGAELLAKTLQPMVGSTADVNFTEAAKFLGKLSQTAETNPDGMPRLAQKLNRCNEDVKRGFTSVATSVGQRVAQRTAANNTQRR</sequence>